<dbReference type="GO" id="GO:0015074">
    <property type="term" value="P:DNA integration"/>
    <property type="evidence" value="ECO:0007669"/>
    <property type="project" value="UniProtKB-KW"/>
</dbReference>
<evidence type="ECO:0000256" key="5">
    <source>
        <dbReference type="PIRSR" id="PIRSR606118-50"/>
    </source>
</evidence>
<evidence type="ECO:0000313" key="9">
    <source>
        <dbReference type="EMBL" id="DAF48685.1"/>
    </source>
</evidence>
<dbReference type="PROSITE" id="PS51737">
    <property type="entry name" value="RECOMBINASE_DNA_BIND"/>
    <property type="match status" value="1"/>
</dbReference>
<keyword evidence="4" id="KW-0233">DNA recombination</keyword>
<dbReference type="PROSITE" id="PS00397">
    <property type="entry name" value="RECOMBINASES_1"/>
    <property type="match status" value="1"/>
</dbReference>
<dbReference type="PROSITE" id="PS51736">
    <property type="entry name" value="RECOMBINASES_3"/>
    <property type="match status" value="1"/>
</dbReference>
<accession>A0A8S5SCI9</accession>
<dbReference type="InterPro" id="IPR006118">
    <property type="entry name" value="Recombinase_CS"/>
</dbReference>
<keyword evidence="2" id="KW-0230">DNA invertase</keyword>
<dbReference type="CDD" id="cd00338">
    <property type="entry name" value="Ser_Recombinase"/>
    <property type="match status" value="1"/>
</dbReference>
<dbReference type="InterPro" id="IPR050639">
    <property type="entry name" value="SSR_resolvase"/>
</dbReference>
<dbReference type="Pfam" id="PF00239">
    <property type="entry name" value="Resolvase"/>
    <property type="match status" value="1"/>
</dbReference>
<feature type="domain" description="Recombinase" evidence="8">
    <location>
        <begin position="159"/>
        <end position="253"/>
    </location>
</feature>
<evidence type="ECO:0000259" key="8">
    <source>
        <dbReference type="PROSITE" id="PS51737"/>
    </source>
</evidence>
<feature type="domain" description="Resolvase/invertase-type recombinase catalytic" evidence="7">
    <location>
        <begin position="2"/>
        <end position="151"/>
    </location>
</feature>
<keyword evidence="1" id="KW-0229">DNA integration</keyword>
<protein>
    <submittedName>
        <fullName evidence="9">Integrase</fullName>
    </submittedName>
</protein>
<evidence type="ECO:0000256" key="3">
    <source>
        <dbReference type="ARBA" id="ARBA00023125"/>
    </source>
</evidence>
<keyword evidence="3" id="KW-0238">DNA-binding</keyword>
<reference evidence="9" key="1">
    <citation type="journal article" date="2021" name="Proc. Natl. Acad. Sci. U.S.A.">
        <title>A Catalog of Tens of Thousands of Viruses from Human Metagenomes Reveals Hidden Associations with Chronic Diseases.</title>
        <authorList>
            <person name="Tisza M.J."/>
            <person name="Buck C.B."/>
        </authorList>
    </citation>
    <scope>NUCLEOTIDE SEQUENCE</scope>
    <source>
        <strain evidence="9">CtrCv3</strain>
    </source>
</reference>
<proteinExistence type="predicted"/>
<evidence type="ECO:0000259" key="7">
    <source>
        <dbReference type="PROSITE" id="PS51736"/>
    </source>
</evidence>
<dbReference type="SMART" id="SM00857">
    <property type="entry name" value="Resolvase"/>
    <property type="match status" value="1"/>
</dbReference>
<dbReference type="Pfam" id="PF13408">
    <property type="entry name" value="Zn_ribbon_recom"/>
    <property type="match status" value="1"/>
</dbReference>
<feature type="active site" description="O-(5'-phospho-DNA)-serine intermediate" evidence="5 6">
    <location>
        <position position="10"/>
    </location>
</feature>
<dbReference type="EMBL" id="BK032572">
    <property type="protein sequence ID" value="DAF48685.1"/>
    <property type="molecule type" value="Genomic_DNA"/>
</dbReference>
<dbReference type="InterPro" id="IPR025827">
    <property type="entry name" value="Zn_ribbon_recom_dom"/>
</dbReference>
<dbReference type="Gene3D" id="3.90.1750.20">
    <property type="entry name" value="Putative Large Serine Recombinase, Chain B, Domain 2"/>
    <property type="match status" value="1"/>
</dbReference>
<dbReference type="GO" id="GO:0003677">
    <property type="term" value="F:DNA binding"/>
    <property type="evidence" value="ECO:0007669"/>
    <property type="project" value="UniProtKB-KW"/>
</dbReference>
<dbReference type="Gene3D" id="3.40.50.1390">
    <property type="entry name" value="Resolvase, N-terminal catalytic domain"/>
    <property type="match status" value="1"/>
</dbReference>
<organism evidence="9">
    <name type="scientific">Siphoviridae sp. ctrCv3</name>
    <dbReference type="NCBI Taxonomy" id="2827954"/>
    <lineage>
        <taxon>Viruses</taxon>
        <taxon>Duplodnaviria</taxon>
        <taxon>Heunggongvirae</taxon>
        <taxon>Uroviricota</taxon>
        <taxon>Caudoviricetes</taxon>
    </lineage>
</organism>
<dbReference type="GO" id="GO:0000150">
    <property type="term" value="F:DNA strand exchange activity"/>
    <property type="evidence" value="ECO:0007669"/>
    <property type="project" value="UniProtKB-KW"/>
</dbReference>
<dbReference type="SUPFAM" id="SSF53041">
    <property type="entry name" value="Resolvase-like"/>
    <property type="match status" value="1"/>
</dbReference>
<dbReference type="PANTHER" id="PTHR30461">
    <property type="entry name" value="DNA-INVERTASE FROM LAMBDOID PROPHAGE"/>
    <property type="match status" value="1"/>
</dbReference>
<evidence type="ECO:0000256" key="2">
    <source>
        <dbReference type="ARBA" id="ARBA00023100"/>
    </source>
</evidence>
<dbReference type="InterPro" id="IPR036162">
    <property type="entry name" value="Resolvase-like_N_sf"/>
</dbReference>
<evidence type="ECO:0000256" key="4">
    <source>
        <dbReference type="ARBA" id="ARBA00023172"/>
    </source>
</evidence>
<evidence type="ECO:0000256" key="1">
    <source>
        <dbReference type="ARBA" id="ARBA00022908"/>
    </source>
</evidence>
<dbReference type="PANTHER" id="PTHR30461:SF23">
    <property type="entry name" value="DNA RECOMBINASE-RELATED"/>
    <property type="match status" value="1"/>
</dbReference>
<name>A0A8S5SCI9_9CAUD</name>
<evidence type="ECO:0000256" key="6">
    <source>
        <dbReference type="PROSITE-ProRule" id="PRU10137"/>
    </source>
</evidence>
<sequence length="430" mass="49091">MRVALYIRVSTEEQAVHGLSVDDQKESLKKWAEENKHKVVDYYVDAGVSGRKSVSKRPELQRLLSDVEAGKIDLVAFTKLDRWFRNIGEFYKAQEVLDAHGVVWQATYEDYETATAAGRLKVNIMLSVAQDEADRTSERVKRIMQHKRELGLCPAGKTPIGLKAVESRLCVDEETAHIARRMFEDYIATGSVNHVKKMLVSEFGIMRGNHHIKNALGNERYIGKNNGIQVCDALIPPEDFALVQRMLTARSVRNNGSKHTWLFSGLVWCAECGHRLVTHSTRQRGTDYFYYRCKNYEIGLCSHKKRINEAELEAYLLMKLPIEVQAHNAKLKAGKIKPPVDTAAIKRKMDKLTDLYLADLINREKYEIEYTALKEKLNVPPEPKPIDEALVMSLVDAYDKLPPSGKKEAWNRFIRRIVIANNGDIFFDLV</sequence>
<dbReference type="InterPro" id="IPR011109">
    <property type="entry name" value="DNA_bind_recombinase_dom"/>
</dbReference>
<dbReference type="InterPro" id="IPR006119">
    <property type="entry name" value="Resolv_N"/>
</dbReference>
<dbReference type="InterPro" id="IPR038109">
    <property type="entry name" value="DNA_bind_recomb_sf"/>
</dbReference>